<protein>
    <recommendedName>
        <fullName evidence="5">C2H2-type domain-containing protein</fullName>
    </recommendedName>
</protein>
<keyword evidence="3" id="KW-0862">Zinc</keyword>
<evidence type="ECO:0000313" key="7">
    <source>
        <dbReference type="Proteomes" id="UP000018320"/>
    </source>
</evidence>
<evidence type="ECO:0000256" key="2">
    <source>
        <dbReference type="ARBA" id="ARBA00022771"/>
    </source>
</evidence>
<dbReference type="InterPro" id="IPR036236">
    <property type="entry name" value="Znf_C2H2_sf"/>
</dbReference>
<dbReference type="InterPro" id="IPR022755">
    <property type="entry name" value="Znf_C2H2_jaz"/>
</dbReference>
<dbReference type="Proteomes" id="UP000018320">
    <property type="component" value="Unassembled WGS sequence"/>
</dbReference>
<evidence type="ECO:0000256" key="1">
    <source>
        <dbReference type="ARBA" id="ARBA00022723"/>
    </source>
</evidence>
<sequence>MKNTYRQSPSRSWRGEASGDMGVNGPTKIDHTDTARMSRYARLIALSGTQTVIDDGKRASSGCLRCTLCDIAFKDSLALVQHLSSEAHRQRSGQLEEPPATAEDVRQFFQTHADLSDAPRGDT</sequence>
<feature type="region of interest" description="Disordered" evidence="4">
    <location>
        <begin position="1"/>
        <end position="33"/>
    </location>
</feature>
<gene>
    <name evidence="6" type="ORF">DHA2_154359</name>
</gene>
<dbReference type="VEuPathDB" id="GiardiaDB:QR46_3046"/>
<feature type="domain" description="C2H2-type" evidence="5">
    <location>
        <begin position="66"/>
        <end position="88"/>
    </location>
</feature>
<keyword evidence="2" id="KW-0863">Zinc-finger</keyword>
<keyword evidence="1" id="KW-0479">Metal-binding</keyword>
<dbReference type="VEuPathDB" id="GiardiaDB:DHA2_154359"/>
<name>V6T8C1_GIAIN</name>
<dbReference type="SUPFAM" id="SSF57667">
    <property type="entry name" value="beta-beta-alpha zinc fingers"/>
    <property type="match status" value="1"/>
</dbReference>
<dbReference type="InterPro" id="IPR013087">
    <property type="entry name" value="Znf_C2H2_type"/>
</dbReference>
<dbReference type="AlphaFoldDB" id="V6T8C1"/>
<evidence type="ECO:0000313" key="6">
    <source>
        <dbReference type="EMBL" id="ESU35133.1"/>
    </source>
</evidence>
<feature type="compositionally biased region" description="Polar residues" evidence="4">
    <location>
        <begin position="1"/>
        <end position="11"/>
    </location>
</feature>
<dbReference type="VEuPathDB" id="GiardiaDB:GL50803_0092892"/>
<dbReference type="GO" id="GO:0008270">
    <property type="term" value="F:zinc ion binding"/>
    <property type="evidence" value="ECO:0007669"/>
    <property type="project" value="UniProtKB-KW"/>
</dbReference>
<evidence type="ECO:0000256" key="4">
    <source>
        <dbReference type="SAM" id="MobiDB-lite"/>
    </source>
</evidence>
<comment type="caution">
    <text evidence="6">The sequence shown here is derived from an EMBL/GenBank/DDBJ whole genome shotgun (WGS) entry which is preliminary data.</text>
</comment>
<reference evidence="6 7" key="2">
    <citation type="journal article" date="2013" name="Genome Biol. Evol.">
        <title>Genome sequencing of Giardia lamblia genotypes A2 and B isolates (DH and GS) and comparative analysis with the genomes of genotypes A1 and E (WB and Pig).</title>
        <authorList>
            <person name="Adam R.D."/>
            <person name="Dahlstrom E.W."/>
            <person name="Martens C.A."/>
            <person name="Bruno D.P."/>
            <person name="Barbian K.D."/>
            <person name="Ricklefs S.M."/>
            <person name="Hernandez M.M."/>
            <person name="Narla N.P."/>
            <person name="Patel R.B."/>
            <person name="Porcella S.F."/>
            <person name="Nash T.E."/>
        </authorList>
    </citation>
    <scope>NUCLEOTIDE SEQUENCE [LARGE SCALE GENOMIC DNA]</scope>
    <source>
        <strain evidence="6 7">DH</strain>
    </source>
</reference>
<dbReference type="EMBL" id="AHGT01000098">
    <property type="protein sequence ID" value="ESU35133.1"/>
    <property type="molecule type" value="Genomic_DNA"/>
</dbReference>
<dbReference type="PROSITE" id="PS00028">
    <property type="entry name" value="ZINC_FINGER_C2H2_1"/>
    <property type="match status" value="1"/>
</dbReference>
<dbReference type="Pfam" id="PF12171">
    <property type="entry name" value="zf-C2H2_jaz"/>
    <property type="match status" value="1"/>
</dbReference>
<evidence type="ECO:0000259" key="5">
    <source>
        <dbReference type="PROSITE" id="PS00028"/>
    </source>
</evidence>
<evidence type="ECO:0000256" key="3">
    <source>
        <dbReference type="ARBA" id="ARBA00022833"/>
    </source>
</evidence>
<organism evidence="6 7">
    <name type="scientific">Giardia intestinalis</name>
    <name type="common">Giardia lamblia</name>
    <dbReference type="NCBI Taxonomy" id="5741"/>
    <lineage>
        <taxon>Eukaryota</taxon>
        <taxon>Metamonada</taxon>
        <taxon>Diplomonadida</taxon>
        <taxon>Hexamitidae</taxon>
        <taxon>Giardiinae</taxon>
        <taxon>Giardia</taxon>
    </lineage>
</organism>
<accession>V6T8C1</accession>
<dbReference type="Gene3D" id="3.30.160.60">
    <property type="entry name" value="Classic Zinc Finger"/>
    <property type="match status" value="1"/>
</dbReference>
<proteinExistence type="predicted"/>
<reference evidence="7" key="1">
    <citation type="submission" date="2012-02" db="EMBL/GenBank/DDBJ databases">
        <title>Genome sequencing of Giardia lamblia Genotypes A2 and B isolates (DH and GS) and comparative analysis with the genomes of Genotypes A1 and E (WB and Pig).</title>
        <authorList>
            <person name="Adam R."/>
            <person name="Dahlstrom E."/>
            <person name="Martens C."/>
            <person name="Bruno D."/>
            <person name="Barbian K."/>
            <person name="Porcella S.F."/>
            <person name="Nash T."/>
        </authorList>
    </citation>
    <scope>NUCLEOTIDE SEQUENCE</scope>
    <source>
        <strain evidence="7">DH</strain>
    </source>
</reference>